<dbReference type="Proteomes" id="UP000566819">
    <property type="component" value="Unassembled WGS sequence"/>
</dbReference>
<evidence type="ECO:0000313" key="2">
    <source>
        <dbReference type="EMBL" id="KAF4627070.1"/>
    </source>
</evidence>
<comment type="caution">
    <text evidence="2">The sequence shown here is derived from an EMBL/GenBank/DDBJ whole genome shotgun (WGS) entry which is preliminary data.</text>
</comment>
<gene>
    <name evidence="2" type="ORF">G7Y89_g11086</name>
</gene>
<evidence type="ECO:0000313" key="3">
    <source>
        <dbReference type="Proteomes" id="UP000566819"/>
    </source>
</evidence>
<dbReference type="AlphaFoldDB" id="A0A8H4RDV0"/>
<evidence type="ECO:0000256" key="1">
    <source>
        <dbReference type="SAM" id="Phobius"/>
    </source>
</evidence>
<accession>A0A8H4RDV0</accession>
<proteinExistence type="predicted"/>
<protein>
    <submittedName>
        <fullName evidence="2">Uncharacterized protein</fullName>
    </submittedName>
</protein>
<feature type="transmembrane region" description="Helical" evidence="1">
    <location>
        <begin position="55"/>
        <end position="75"/>
    </location>
</feature>
<keyword evidence="1" id="KW-0812">Transmembrane</keyword>
<keyword evidence="1" id="KW-0472">Membrane</keyword>
<dbReference type="EMBL" id="JAAMPI010001033">
    <property type="protein sequence ID" value="KAF4627070.1"/>
    <property type="molecule type" value="Genomic_DNA"/>
</dbReference>
<keyword evidence="1" id="KW-1133">Transmembrane helix</keyword>
<sequence length="183" mass="20869">MHVYIEMKPYDTFQKVDFSNFTDSEEAPKATIYGNEWTSELTGNLRRDHQEYSKMHSFSILIALPLLGTFFPTIAAPINTEVVRDTPIAQEADDGNYYYYGEDKRSAVPNVKREAPTTQEADDGNYYYYGEAKRSEAPGVKSETPIAQEADDGNYYYYGEAKREAPVAQEADDGNYYYYGEAK</sequence>
<organism evidence="2 3">
    <name type="scientific">Cudoniella acicularis</name>
    <dbReference type="NCBI Taxonomy" id="354080"/>
    <lineage>
        <taxon>Eukaryota</taxon>
        <taxon>Fungi</taxon>
        <taxon>Dikarya</taxon>
        <taxon>Ascomycota</taxon>
        <taxon>Pezizomycotina</taxon>
        <taxon>Leotiomycetes</taxon>
        <taxon>Helotiales</taxon>
        <taxon>Tricladiaceae</taxon>
        <taxon>Cudoniella</taxon>
    </lineage>
</organism>
<reference evidence="2 3" key="1">
    <citation type="submission" date="2020-03" db="EMBL/GenBank/DDBJ databases">
        <title>Draft Genome Sequence of Cudoniella acicularis.</title>
        <authorList>
            <person name="Buettner E."/>
            <person name="Kellner H."/>
        </authorList>
    </citation>
    <scope>NUCLEOTIDE SEQUENCE [LARGE SCALE GENOMIC DNA]</scope>
    <source>
        <strain evidence="2 3">DSM 108380</strain>
    </source>
</reference>
<dbReference type="SUPFAM" id="SSF69360">
    <property type="entry name" value="Cell wall binding repeat"/>
    <property type="match status" value="1"/>
</dbReference>
<keyword evidence="3" id="KW-1185">Reference proteome</keyword>
<name>A0A8H4RDV0_9HELO</name>